<dbReference type="CDD" id="cd07043">
    <property type="entry name" value="STAS_anti-anti-sigma_factors"/>
    <property type="match status" value="1"/>
</dbReference>
<protein>
    <submittedName>
        <fullName evidence="3">STAS domain-containing protein</fullName>
    </submittedName>
</protein>
<reference evidence="3" key="1">
    <citation type="submission" date="2019-12" db="EMBL/GenBank/DDBJ databases">
        <title>Actinomadura physcomitrii sp. nov., a novel actinomycete isolated from moss [Physcomitrium sphaericum (Ludw) Fuernr].</title>
        <authorList>
            <person name="Zhuang X."/>
        </authorList>
    </citation>
    <scope>NUCLEOTIDE SEQUENCE [LARGE SCALE GENOMIC DNA]</scope>
    <source>
        <strain evidence="3">LD22</strain>
    </source>
</reference>
<evidence type="ECO:0000259" key="2">
    <source>
        <dbReference type="PROSITE" id="PS50801"/>
    </source>
</evidence>
<dbReference type="InterPro" id="IPR036513">
    <property type="entry name" value="STAS_dom_sf"/>
</dbReference>
<sequence>MTTGSDPIRPPLPPRPRRTLITAWGKYRALGAPLHRGTSDRGRPLREPGPCAAGSNTSKRARSRRSADEGDRPPVPVRLRSSGGRIRPPPARSRRDHRPGPRVRASEATNTERSEANAVIDNMRDRRPTLDPLFQVSSSFEAYSRSEAPPAVTHVRNLTLGRAMEFGAARVETTPTCGTLAFPAEVDLSNGEAILDQALGLLESGTPALILDLSGCTFCDSNALNVILRSQMRATELGVPMWVVLPPRGIVRRVAEVAGLPRRVAIAPDVATAREALKPVTHA</sequence>
<dbReference type="InterPro" id="IPR058548">
    <property type="entry name" value="MlaB-like_STAS"/>
</dbReference>
<dbReference type="EMBL" id="WBMS02000010">
    <property type="protein sequence ID" value="MWA01782.1"/>
    <property type="molecule type" value="Genomic_DNA"/>
</dbReference>
<feature type="compositionally biased region" description="Basic and acidic residues" evidence="1">
    <location>
        <begin position="37"/>
        <end position="46"/>
    </location>
</feature>
<dbReference type="AlphaFoldDB" id="A0A6I4M7Z6"/>
<feature type="domain" description="STAS" evidence="2">
    <location>
        <begin position="167"/>
        <end position="280"/>
    </location>
</feature>
<dbReference type="Pfam" id="PF13466">
    <property type="entry name" value="STAS_2"/>
    <property type="match status" value="1"/>
</dbReference>
<comment type="caution">
    <text evidence="3">The sequence shown here is derived from an EMBL/GenBank/DDBJ whole genome shotgun (WGS) entry which is preliminary data.</text>
</comment>
<organism evidence="3 4">
    <name type="scientific">Actinomadura physcomitrii</name>
    <dbReference type="NCBI Taxonomy" id="2650748"/>
    <lineage>
        <taxon>Bacteria</taxon>
        <taxon>Bacillati</taxon>
        <taxon>Actinomycetota</taxon>
        <taxon>Actinomycetes</taxon>
        <taxon>Streptosporangiales</taxon>
        <taxon>Thermomonosporaceae</taxon>
        <taxon>Actinomadura</taxon>
    </lineage>
</organism>
<keyword evidence="4" id="KW-1185">Reference proteome</keyword>
<dbReference type="PROSITE" id="PS50801">
    <property type="entry name" value="STAS"/>
    <property type="match status" value="1"/>
</dbReference>
<accession>A0A6I4M7Z6</accession>
<name>A0A6I4M7Z6_9ACTN</name>
<dbReference type="InterPro" id="IPR002645">
    <property type="entry name" value="STAS_dom"/>
</dbReference>
<proteinExistence type="predicted"/>
<evidence type="ECO:0000313" key="4">
    <source>
        <dbReference type="Proteomes" id="UP000462055"/>
    </source>
</evidence>
<evidence type="ECO:0000313" key="3">
    <source>
        <dbReference type="EMBL" id="MWA01782.1"/>
    </source>
</evidence>
<dbReference type="Gene3D" id="3.30.750.24">
    <property type="entry name" value="STAS domain"/>
    <property type="match status" value="1"/>
</dbReference>
<feature type="compositionally biased region" description="Basic residues" evidence="1">
    <location>
        <begin position="92"/>
        <end position="101"/>
    </location>
</feature>
<feature type="region of interest" description="Disordered" evidence="1">
    <location>
        <begin position="24"/>
        <end position="119"/>
    </location>
</feature>
<dbReference type="Proteomes" id="UP000462055">
    <property type="component" value="Unassembled WGS sequence"/>
</dbReference>
<gene>
    <name evidence="3" type="ORF">F8568_015650</name>
</gene>
<dbReference type="SUPFAM" id="SSF52091">
    <property type="entry name" value="SpoIIaa-like"/>
    <property type="match status" value="1"/>
</dbReference>
<evidence type="ECO:0000256" key="1">
    <source>
        <dbReference type="SAM" id="MobiDB-lite"/>
    </source>
</evidence>